<feature type="compositionally biased region" description="Low complexity" evidence="1">
    <location>
        <begin position="9"/>
        <end position="22"/>
    </location>
</feature>
<name>A0A6H5GAC5_9HEMI</name>
<keyword evidence="3" id="KW-1185">Reference proteome</keyword>
<evidence type="ECO:0000256" key="1">
    <source>
        <dbReference type="SAM" id="MobiDB-lite"/>
    </source>
</evidence>
<feature type="compositionally biased region" description="Polar residues" evidence="1">
    <location>
        <begin position="45"/>
        <end position="57"/>
    </location>
</feature>
<evidence type="ECO:0000313" key="3">
    <source>
        <dbReference type="Proteomes" id="UP000479000"/>
    </source>
</evidence>
<reference evidence="2 3" key="1">
    <citation type="submission" date="2020-02" db="EMBL/GenBank/DDBJ databases">
        <authorList>
            <person name="Ferguson B K."/>
        </authorList>
    </citation>
    <scope>NUCLEOTIDE SEQUENCE [LARGE SCALE GENOMIC DNA]</scope>
</reference>
<proteinExistence type="predicted"/>
<feature type="compositionally biased region" description="Pro residues" evidence="1">
    <location>
        <begin position="59"/>
        <end position="70"/>
    </location>
</feature>
<dbReference type="Proteomes" id="UP000479000">
    <property type="component" value="Unassembled WGS sequence"/>
</dbReference>
<gene>
    <name evidence="2" type="ORF">NTEN_LOCUS5412</name>
</gene>
<evidence type="ECO:0000313" key="2">
    <source>
        <dbReference type="EMBL" id="CAA9999129.1"/>
    </source>
</evidence>
<feature type="region of interest" description="Disordered" evidence="1">
    <location>
        <begin position="1"/>
        <end position="75"/>
    </location>
</feature>
<protein>
    <submittedName>
        <fullName evidence="2">Uncharacterized protein</fullName>
    </submittedName>
</protein>
<sequence>MECSRLNISPTTDITTSTSTYSGDKPLHSLEPDDSPKPQSPPIESPSTPTMISNSLEYPTPPIPGNPAPTTPIVQTPFGITFRQRRYGDNHQGPFIIILDAIGDDSPDERKLISLLGNFEEEDSVTVKKIGRKRFLISTTDETIYETIT</sequence>
<accession>A0A6H5GAC5</accession>
<organism evidence="2 3">
    <name type="scientific">Nesidiocoris tenuis</name>
    <dbReference type="NCBI Taxonomy" id="355587"/>
    <lineage>
        <taxon>Eukaryota</taxon>
        <taxon>Metazoa</taxon>
        <taxon>Ecdysozoa</taxon>
        <taxon>Arthropoda</taxon>
        <taxon>Hexapoda</taxon>
        <taxon>Insecta</taxon>
        <taxon>Pterygota</taxon>
        <taxon>Neoptera</taxon>
        <taxon>Paraneoptera</taxon>
        <taxon>Hemiptera</taxon>
        <taxon>Heteroptera</taxon>
        <taxon>Panheteroptera</taxon>
        <taxon>Cimicomorpha</taxon>
        <taxon>Miridae</taxon>
        <taxon>Dicyphina</taxon>
        <taxon>Nesidiocoris</taxon>
    </lineage>
</organism>
<feature type="non-terminal residue" evidence="2">
    <location>
        <position position="149"/>
    </location>
</feature>
<dbReference type="AlphaFoldDB" id="A0A6H5GAC5"/>
<dbReference type="EMBL" id="CADCXU010008255">
    <property type="protein sequence ID" value="CAA9999129.1"/>
    <property type="molecule type" value="Genomic_DNA"/>
</dbReference>
<feature type="compositionally biased region" description="Basic and acidic residues" evidence="1">
    <location>
        <begin position="25"/>
        <end position="36"/>
    </location>
</feature>